<dbReference type="OrthoDB" id="834772at2"/>
<gene>
    <name evidence="2" type="ORF">C0068_19075</name>
</gene>
<feature type="region of interest" description="Disordered" evidence="1">
    <location>
        <begin position="43"/>
        <end position="64"/>
    </location>
</feature>
<evidence type="ECO:0008006" key="4">
    <source>
        <dbReference type="Google" id="ProtNLM"/>
    </source>
</evidence>
<dbReference type="SUPFAM" id="SSF75011">
    <property type="entry name" value="3-carboxy-cis,cis-mucoante lactonizing enzyme"/>
    <property type="match status" value="1"/>
</dbReference>
<evidence type="ECO:0000313" key="3">
    <source>
        <dbReference type="Proteomes" id="UP000237222"/>
    </source>
</evidence>
<accession>A0A2S4HAV4</accession>
<evidence type="ECO:0000313" key="2">
    <source>
        <dbReference type="EMBL" id="POP51088.1"/>
    </source>
</evidence>
<dbReference type="EMBL" id="PQGG01000044">
    <property type="protein sequence ID" value="POP51088.1"/>
    <property type="molecule type" value="Genomic_DNA"/>
</dbReference>
<dbReference type="RefSeq" id="WP_103686052.1">
    <property type="nucleotide sequence ID" value="NZ_PQGG01000044.1"/>
</dbReference>
<name>A0A2S4HAV4_9GAMM</name>
<sequence>MEILDNNSQNRFGYTSFHRTALAGAVLIAAMGLAACDGDDGRDGASGAAGAPGTNGSNGLDGQNGTPAFAPATILVASNGGGDSNVRVRNESLGLLNTYSSGANEGLLVDQAGHLVQAQDAVMPASIVTACNAVSRNSGDASRALSGASTGLVTPKGIAKIDSAGLVVVANVGGNNLLIFGAAAAGDQAPLATVSLGANAWDIVYDDTKDRLFVAQTNGSVAVFDDFSTDLGAMAPRIFTSSTAGATTNLHGIDYDPAGDRLVVSDVGSAADATDGRLYVFANASTATGSVTPSVTIFGPNTRLGNPVDLELVGSDVRIAEKSNDAILVYRNIFESAGGDLPADVAFATTKPESIAVLLNSEPVSGATDITDSTTAYSLLTTSNPGAGPAGLLFKTSRNVGTPVQTFNAASAATGLTGIENVVLDRNGDAYIAYNAGATPGIAVVSALNGRSGGGFDVSRDRTISGANTTLVTPKGVEIADDLGLILVSDTGVSGVLIFSSCAAGDVAPLATLPGTGTPWDSDYDPLNDTLYVAQTNGSVDAYDNFSVDLGSNGVSRTITLIPAATNLHAVRYDQRSDTLILSDVGLAADAADGALLALEFASTASGDTAVTKRVAGPLTGLGNPVDIAFDGADLYVAEKANAGGAIQVWRNFLTDTSLTGSVAPSSSVATVNPESIVLMRKF</sequence>
<organism evidence="2 3">
    <name type="scientific">Zhongshania marina</name>
    <dbReference type="NCBI Taxonomy" id="2304603"/>
    <lineage>
        <taxon>Bacteria</taxon>
        <taxon>Pseudomonadati</taxon>
        <taxon>Pseudomonadota</taxon>
        <taxon>Gammaproteobacteria</taxon>
        <taxon>Cellvibrionales</taxon>
        <taxon>Spongiibacteraceae</taxon>
        <taxon>Zhongshania</taxon>
    </lineage>
</organism>
<dbReference type="Proteomes" id="UP000237222">
    <property type="component" value="Unassembled WGS sequence"/>
</dbReference>
<comment type="caution">
    <text evidence="2">The sequence shown here is derived from an EMBL/GenBank/DDBJ whole genome shotgun (WGS) entry which is preliminary data.</text>
</comment>
<dbReference type="AlphaFoldDB" id="A0A2S4HAV4"/>
<feature type="compositionally biased region" description="Low complexity" evidence="1">
    <location>
        <begin position="45"/>
        <end position="55"/>
    </location>
</feature>
<reference evidence="2" key="1">
    <citation type="submission" date="2018-01" db="EMBL/GenBank/DDBJ databases">
        <authorList>
            <person name="Yu X.-D."/>
        </authorList>
    </citation>
    <scope>NUCLEOTIDE SEQUENCE</scope>
    <source>
        <strain evidence="2">ZX-21</strain>
    </source>
</reference>
<evidence type="ECO:0000256" key="1">
    <source>
        <dbReference type="SAM" id="MobiDB-lite"/>
    </source>
</evidence>
<protein>
    <recommendedName>
        <fullName evidence="4">NHL repeat containing protein</fullName>
    </recommendedName>
</protein>
<proteinExistence type="predicted"/>